<evidence type="ECO:0000313" key="3">
    <source>
        <dbReference type="EMBL" id="KAK3213907.1"/>
    </source>
</evidence>
<feature type="transmembrane region" description="Helical" evidence="2">
    <location>
        <begin position="215"/>
        <end position="235"/>
    </location>
</feature>
<name>A0AAN6RJD9_9PLEO</name>
<feature type="compositionally biased region" description="Low complexity" evidence="1">
    <location>
        <begin position="92"/>
        <end position="103"/>
    </location>
</feature>
<keyword evidence="4" id="KW-1185">Reference proteome</keyword>
<feature type="transmembrane region" description="Helical" evidence="2">
    <location>
        <begin position="263"/>
        <end position="281"/>
    </location>
</feature>
<feature type="transmembrane region" description="Helical" evidence="2">
    <location>
        <begin position="146"/>
        <end position="171"/>
    </location>
</feature>
<dbReference type="Proteomes" id="UP001280581">
    <property type="component" value="Unassembled WGS sequence"/>
</dbReference>
<sequence length="669" mass="73426">MAHTQRSDGYAVTESFNESNVGEATDMTFRNLDRENGNIVADPPSPIMYGNNEDIVADPPSSVGYLDNDVSPVTTSTPEHQLPENYRVSEATTRPTGTQGTGTNHDALIATPPTSPTRLNSKPDVQSDAPKGWPNKSKPIKHSIPILIWTAILDFLLFSCSVAFFAFALVVQNYKQASTADNPRATRMLINATRYVSIILDIMAWRTLTLNEGPTVFPILFASVIGRATHAILLWRIERGERIGILDTLATSTSLTNVVVSQFQLRMFTFLGISLVAFWSMSPIGGQATLRQMSIGTADTVTPTTFGYVVNHPISQVDLIGSFYPLDQVVNALFGAALMGSEAAKTSPLDAWGNVKIPRIERYEEGSEADAEGWHDTKDRDLNSFSSLIGMPTIGINSSQFVDYKLSLQSSYLNLQCSSVGEDPNYSRPENYTTVSGSGADISYLWTNERNQSRLEIPPESLPPMLFQYIPHYGNMGNESRNFNCSIHTTYVETEVYCGTSTTCVPTRVRRSQLDQLPPAWTLLDIDESPAQVLFDGLIESTRGSLADPSIIDLYLGDPVLTASVYMGYTPIASEKDFTVRMGQLLNAYYTCMIGQHVVAGGLGNQSAYYTGTNFTFIPNYDELPVPTQGEDSTPSQWCGTRRGRIPSVGKSSSHISLGSWSCASYRSY</sequence>
<dbReference type="AlphaFoldDB" id="A0AAN6RJD9"/>
<keyword evidence="2" id="KW-1133">Transmembrane helix</keyword>
<evidence type="ECO:0000256" key="1">
    <source>
        <dbReference type="SAM" id="MobiDB-lite"/>
    </source>
</evidence>
<evidence type="ECO:0000313" key="4">
    <source>
        <dbReference type="Proteomes" id="UP001280581"/>
    </source>
</evidence>
<organism evidence="3 4">
    <name type="scientific">Pseudopithomyces chartarum</name>
    <dbReference type="NCBI Taxonomy" id="1892770"/>
    <lineage>
        <taxon>Eukaryota</taxon>
        <taxon>Fungi</taxon>
        <taxon>Dikarya</taxon>
        <taxon>Ascomycota</taxon>
        <taxon>Pezizomycotina</taxon>
        <taxon>Dothideomycetes</taxon>
        <taxon>Pleosporomycetidae</taxon>
        <taxon>Pleosporales</taxon>
        <taxon>Massarineae</taxon>
        <taxon>Didymosphaeriaceae</taxon>
        <taxon>Pseudopithomyces</taxon>
    </lineage>
</organism>
<comment type="caution">
    <text evidence="3">The sequence shown here is derived from an EMBL/GenBank/DDBJ whole genome shotgun (WGS) entry which is preliminary data.</text>
</comment>
<protein>
    <submittedName>
        <fullName evidence="3">Uncharacterized protein</fullName>
    </submittedName>
</protein>
<keyword evidence="2" id="KW-0472">Membrane</keyword>
<dbReference type="EMBL" id="WVTA01000004">
    <property type="protein sequence ID" value="KAK3213907.1"/>
    <property type="molecule type" value="Genomic_DNA"/>
</dbReference>
<gene>
    <name evidence="3" type="ORF">GRF29_28g1467441</name>
</gene>
<evidence type="ECO:0000256" key="2">
    <source>
        <dbReference type="SAM" id="Phobius"/>
    </source>
</evidence>
<proteinExistence type="predicted"/>
<accession>A0AAN6RJD9</accession>
<reference evidence="3 4" key="1">
    <citation type="submission" date="2021-02" db="EMBL/GenBank/DDBJ databases">
        <title>Genome assembly of Pseudopithomyces chartarum.</title>
        <authorList>
            <person name="Jauregui R."/>
            <person name="Singh J."/>
            <person name="Voisey C."/>
        </authorList>
    </citation>
    <scope>NUCLEOTIDE SEQUENCE [LARGE SCALE GENOMIC DNA]</scope>
    <source>
        <strain evidence="3 4">AGR01</strain>
    </source>
</reference>
<feature type="region of interest" description="Disordered" evidence="1">
    <location>
        <begin position="1"/>
        <end position="134"/>
    </location>
</feature>
<keyword evidence="2" id="KW-0812">Transmembrane</keyword>